<reference evidence="2" key="2">
    <citation type="submission" date="2015-01" db="EMBL/GenBank/DDBJ databases">
        <title>Evolutionary Origins and Diversification of the Mycorrhizal Mutualists.</title>
        <authorList>
            <consortium name="DOE Joint Genome Institute"/>
            <consortium name="Mycorrhizal Genomics Consortium"/>
            <person name="Kohler A."/>
            <person name="Kuo A."/>
            <person name="Nagy L.G."/>
            <person name="Floudas D."/>
            <person name="Copeland A."/>
            <person name="Barry K.W."/>
            <person name="Cichocki N."/>
            <person name="Veneault-Fourrey C."/>
            <person name="LaButti K."/>
            <person name="Lindquist E.A."/>
            <person name="Lipzen A."/>
            <person name="Lundell T."/>
            <person name="Morin E."/>
            <person name="Murat C."/>
            <person name="Riley R."/>
            <person name="Ohm R."/>
            <person name="Sun H."/>
            <person name="Tunlid A."/>
            <person name="Henrissat B."/>
            <person name="Grigoriev I.V."/>
            <person name="Hibbett D.S."/>
            <person name="Martin F."/>
        </authorList>
    </citation>
    <scope>NUCLEOTIDE SEQUENCE [LARGE SCALE GENOMIC DNA]</scope>
    <source>
        <strain evidence="2">h7</strain>
    </source>
</reference>
<reference evidence="1 2" key="1">
    <citation type="submission" date="2014-04" db="EMBL/GenBank/DDBJ databases">
        <authorList>
            <consortium name="DOE Joint Genome Institute"/>
            <person name="Kuo A."/>
            <person name="Gay G."/>
            <person name="Dore J."/>
            <person name="Kohler A."/>
            <person name="Nagy L.G."/>
            <person name="Floudas D."/>
            <person name="Copeland A."/>
            <person name="Barry K.W."/>
            <person name="Cichocki N."/>
            <person name="Veneault-Fourrey C."/>
            <person name="LaButti K."/>
            <person name="Lindquist E.A."/>
            <person name="Lipzen A."/>
            <person name="Lundell T."/>
            <person name="Morin E."/>
            <person name="Murat C."/>
            <person name="Sun H."/>
            <person name="Tunlid A."/>
            <person name="Henrissat B."/>
            <person name="Grigoriev I.V."/>
            <person name="Hibbett D.S."/>
            <person name="Martin F."/>
            <person name="Nordberg H.P."/>
            <person name="Cantor M.N."/>
            <person name="Hua S.X."/>
        </authorList>
    </citation>
    <scope>NUCLEOTIDE SEQUENCE [LARGE SCALE GENOMIC DNA]</scope>
    <source>
        <strain evidence="2">h7</strain>
    </source>
</reference>
<accession>A0A0C3C903</accession>
<name>A0A0C3C903_HEBCY</name>
<proteinExistence type="predicted"/>
<dbReference type="EMBL" id="KN831772">
    <property type="protein sequence ID" value="KIM45335.1"/>
    <property type="molecule type" value="Genomic_DNA"/>
</dbReference>
<evidence type="ECO:0000313" key="1">
    <source>
        <dbReference type="EMBL" id="KIM45335.1"/>
    </source>
</evidence>
<keyword evidence="2" id="KW-1185">Reference proteome</keyword>
<protein>
    <submittedName>
        <fullName evidence="1">Uncharacterized protein</fullName>
    </submittedName>
</protein>
<dbReference type="HOGENOM" id="CLU_2038356_0_0_1"/>
<evidence type="ECO:0000313" key="2">
    <source>
        <dbReference type="Proteomes" id="UP000053424"/>
    </source>
</evidence>
<dbReference type="AlphaFoldDB" id="A0A0C3C903"/>
<sequence length="121" mass="13779">MLIRLSLIISIQNYTSTNVSNLQARLRVAYNRYVPDLGGFFVSYRGIPWSCYTPLLLLGQPLRKHPKFHPSKLVMATRVRWRCGPWIALTTPFCLLLHCKNNHINPLPAVSPVTVAILHDS</sequence>
<dbReference type="Proteomes" id="UP000053424">
    <property type="component" value="Unassembled WGS sequence"/>
</dbReference>
<gene>
    <name evidence="1" type="ORF">M413DRAFT_338172</name>
</gene>
<organism evidence="1 2">
    <name type="scientific">Hebeloma cylindrosporum</name>
    <dbReference type="NCBI Taxonomy" id="76867"/>
    <lineage>
        <taxon>Eukaryota</taxon>
        <taxon>Fungi</taxon>
        <taxon>Dikarya</taxon>
        <taxon>Basidiomycota</taxon>
        <taxon>Agaricomycotina</taxon>
        <taxon>Agaricomycetes</taxon>
        <taxon>Agaricomycetidae</taxon>
        <taxon>Agaricales</taxon>
        <taxon>Agaricineae</taxon>
        <taxon>Hymenogastraceae</taxon>
        <taxon>Hebeloma</taxon>
    </lineage>
</organism>